<feature type="region of interest" description="Disordered" evidence="3">
    <location>
        <begin position="694"/>
        <end position="749"/>
    </location>
</feature>
<evidence type="ECO:0000256" key="3">
    <source>
        <dbReference type="SAM" id="MobiDB-lite"/>
    </source>
</evidence>
<dbReference type="Proteomes" id="UP000519439">
    <property type="component" value="Unassembled WGS sequence"/>
</dbReference>
<keyword evidence="2" id="KW-0964">Secreted</keyword>
<comment type="subcellular location">
    <subcellularLocation>
        <location evidence="1">Secreted</location>
    </subcellularLocation>
</comment>
<protein>
    <submittedName>
        <fullName evidence="4">Ca2+-binding RTX toxin-like protein</fullName>
    </submittedName>
</protein>
<evidence type="ECO:0000313" key="4">
    <source>
        <dbReference type="EMBL" id="MBB4041073.1"/>
    </source>
</evidence>
<dbReference type="PRINTS" id="PR00313">
    <property type="entry name" value="CABNDNGRPT"/>
</dbReference>
<comment type="caution">
    <text evidence="4">The sequence shown here is derived from an EMBL/GenBank/DDBJ whole genome shotgun (WGS) entry which is preliminary data.</text>
</comment>
<organism evidence="4 5">
    <name type="scientific">Microvirga flocculans</name>
    <dbReference type="NCBI Taxonomy" id="217168"/>
    <lineage>
        <taxon>Bacteria</taxon>
        <taxon>Pseudomonadati</taxon>
        <taxon>Pseudomonadota</taxon>
        <taxon>Alphaproteobacteria</taxon>
        <taxon>Hyphomicrobiales</taxon>
        <taxon>Methylobacteriaceae</taxon>
        <taxon>Microvirga</taxon>
    </lineage>
</organism>
<dbReference type="InterPro" id="IPR050557">
    <property type="entry name" value="RTX_toxin/Mannuronan_C5-epim"/>
</dbReference>
<dbReference type="EMBL" id="JACIDC010000009">
    <property type="protein sequence ID" value="MBB4041073.1"/>
    <property type="molecule type" value="Genomic_DNA"/>
</dbReference>
<dbReference type="PROSITE" id="PS00330">
    <property type="entry name" value="HEMOLYSIN_CALCIUM"/>
    <property type="match status" value="6"/>
</dbReference>
<dbReference type="RefSeq" id="WP_051435285.1">
    <property type="nucleotide sequence ID" value="NZ_JACIDC010000009.1"/>
</dbReference>
<dbReference type="Gene3D" id="2.150.10.10">
    <property type="entry name" value="Serralysin-like metalloprotease, C-terminal"/>
    <property type="match status" value="4"/>
</dbReference>
<dbReference type="GO" id="GO:0005576">
    <property type="term" value="C:extracellular region"/>
    <property type="evidence" value="ECO:0007669"/>
    <property type="project" value="UniProtKB-SubCell"/>
</dbReference>
<evidence type="ECO:0000313" key="5">
    <source>
        <dbReference type="Proteomes" id="UP000519439"/>
    </source>
</evidence>
<dbReference type="SUPFAM" id="SSF51120">
    <property type="entry name" value="beta-Roll"/>
    <property type="match status" value="3"/>
</dbReference>
<dbReference type="AlphaFoldDB" id="A0A7W6N940"/>
<feature type="region of interest" description="Disordered" evidence="3">
    <location>
        <begin position="453"/>
        <end position="484"/>
    </location>
</feature>
<dbReference type="InterPro" id="IPR001343">
    <property type="entry name" value="Hemolysn_Ca-bd"/>
</dbReference>
<dbReference type="InterPro" id="IPR011049">
    <property type="entry name" value="Serralysin-like_metalloprot_C"/>
</dbReference>
<dbReference type="InterPro" id="IPR018511">
    <property type="entry name" value="Hemolysin-typ_Ca-bd_CS"/>
</dbReference>
<dbReference type="PANTHER" id="PTHR38340:SF1">
    <property type="entry name" value="S-LAYER PROTEIN"/>
    <property type="match status" value="1"/>
</dbReference>
<proteinExistence type="predicted"/>
<dbReference type="Pfam" id="PF00353">
    <property type="entry name" value="HemolysinCabind"/>
    <property type="match status" value="6"/>
</dbReference>
<accession>A0A7W6N940</accession>
<dbReference type="GO" id="GO:0005509">
    <property type="term" value="F:calcium ion binding"/>
    <property type="evidence" value="ECO:0007669"/>
    <property type="project" value="InterPro"/>
</dbReference>
<reference evidence="4 5" key="1">
    <citation type="submission" date="2020-08" db="EMBL/GenBank/DDBJ databases">
        <title>Genomic Encyclopedia of Type Strains, Phase IV (KMG-IV): sequencing the most valuable type-strain genomes for metagenomic binning, comparative biology and taxonomic classification.</title>
        <authorList>
            <person name="Goeker M."/>
        </authorList>
    </citation>
    <scope>NUCLEOTIDE SEQUENCE [LARGE SCALE GENOMIC DNA]</scope>
    <source>
        <strain evidence="4 5">DSM 15743</strain>
    </source>
</reference>
<keyword evidence="5" id="KW-1185">Reference proteome</keyword>
<name>A0A7W6N940_9HYPH</name>
<evidence type="ECO:0000256" key="1">
    <source>
        <dbReference type="ARBA" id="ARBA00004613"/>
    </source>
</evidence>
<evidence type="ECO:0000256" key="2">
    <source>
        <dbReference type="ARBA" id="ARBA00022525"/>
    </source>
</evidence>
<sequence length="850" mass="88175">MSKPSHWGPEFLVNTTTSSAQEAPKVKVLSDGRFIVAWEDFSRTGNDTDGYALRAQVFNIDGSKSGDEFLVNTSTTEYQTEATITALPGGRFVIAWSDYSQSGGDTSDYAVRAQIFDGDGSRIGNEFLVNTTTLYDQREPTITALADGRFVVAWSDYSGSGDDTLGSAVRAQVFNADGSKVGGEFLVNTTTSSYQRDPAITALPDGRFVVAWADSSQLGGDPDGYSVRAQVFNADGSKVGGEFLVNTATASIQFEPTITTLSDGRFVVAWTDDSQSGDDAEGWAVRAQVFNADGSKAGNEFVVNTTTTSYQFAPTITALPDGGFVVAWTDLSNSPDDPFLAALRAQVFNADGSKVGDEFLVNTTTKADQKQASMTMLLDGRFIVAWTDDSKSPDDPSFYAVRAQIFDPRTSAVTFNGTGANDAFVGTRFADTLRGSAGHDTLVASDGDDILSGDDGDDILQGGAGSDRLDGSMGADRMEGGDGDDVLTSTGQSEASGAHDTLIGGDGVDLAIIDRTNSIRASFIDLSDPSATWVSTDGTVMTGIEALRFDGGSNNDVVTGGALSDVLKGGGGRDLLSGGGGGDSLFGGAGLDLLDGGSGNDVLDGGDGIDLLDGGAGDDIYYVSSGDLIIEISGNGDDRIFSSGSYTLQAGQSIEFMGAVAPNGRASLDLTGNEFSQILNGNAGANRLSGGGGNDKLLASSGNDRLDGGSGNDTLEGGSGNDALIAGSGNDRLSGGSGTDTLTGGSGRDAFVFDDRQTSSSKSKADTIADFSGKGGDRIDLRAIDANTKKSGDQNFAFIGTKDFSKAGEVRYEKTKGYTYVYLNTDSDKAAEAVIKLKGSLDLSKGWFVL</sequence>
<gene>
    <name evidence="4" type="ORF">GGR34_002736</name>
</gene>
<dbReference type="PANTHER" id="PTHR38340">
    <property type="entry name" value="S-LAYER PROTEIN"/>
    <property type="match status" value="1"/>
</dbReference>